<dbReference type="OrthoDB" id="413953at2759"/>
<keyword evidence="7" id="KW-1185">Reference proteome</keyword>
<organism evidence="6 7">
    <name type="scientific">Scheffersomyces stipitis (strain ATCC 58785 / CBS 6054 / NBRC 10063 / NRRL Y-11545)</name>
    <name type="common">Yeast</name>
    <name type="synonym">Pichia stipitis</name>
    <dbReference type="NCBI Taxonomy" id="322104"/>
    <lineage>
        <taxon>Eukaryota</taxon>
        <taxon>Fungi</taxon>
        <taxon>Dikarya</taxon>
        <taxon>Ascomycota</taxon>
        <taxon>Saccharomycotina</taxon>
        <taxon>Pichiomycetes</taxon>
        <taxon>Debaryomycetaceae</taxon>
        <taxon>Scheffersomyces</taxon>
    </lineage>
</organism>
<dbReference type="PIRSF" id="PIRSF000915">
    <property type="entry name" value="PGP-type_phosphatase"/>
    <property type="match status" value="1"/>
</dbReference>
<dbReference type="EMBL" id="CP000498">
    <property type="protein sequence ID" value="ABN66309.2"/>
    <property type="molecule type" value="Genomic_DNA"/>
</dbReference>
<evidence type="ECO:0000256" key="3">
    <source>
        <dbReference type="PIRSR" id="PIRSR000915-1"/>
    </source>
</evidence>
<keyword evidence="1 2" id="KW-0378">Hydrolase</keyword>
<evidence type="ECO:0000313" key="7">
    <source>
        <dbReference type="Proteomes" id="UP000002258"/>
    </source>
</evidence>
<dbReference type="InterPro" id="IPR023214">
    <property type="entry name" value="HAD_sf"/>
</dbReference>
<dbReference type="STRING" id="322104.A3LSX4"/>
<dbReference type="SUPFAM" id="SSF56784">
    <property type="entry name" value="HAD-like"/>
    <property type="match status" value="1"/>
</dbReference>
<comment type="catalytic activity">
    <reaction evidence="2">
        <text>4-nitrophenyl phosphate + H2O = 4-nitrophenol + phosphate + H(+)</text>
        <dbReference type="Rhea" id="RHEA:21664"/>
        <dbReference type="ChEBI" id="CHEBI:15377"/>
        <dbReference type="ChEBI" id="CHEBI:15378"/>
        <dbReference type="ChEBI" id="CHEBI:43474"/>
        <dbReference type="ChEBI" id="CHEBI:57917"/>
        <dbReference type="ChEBI" id="CHEBI:61146"/>
        <dbReference type="EC" id="3.1.3.41"/>
    </reaction>
</comment>
<dbReference type="NCBIfam" id="TIGR01460">
    <property type="entry name" value="HAD-SF-IIA"/>
    <property type="match status" value="1"/>
</dbReference>
<dbReference type="AlphaFoldDB" id="A3LSX4"/>
<protein>
    <recommendedName>
        <fullName evidence="2">4-nitrophenylphosphatase</fullName>
        <shortName evidence="2">PNPPase</shortName>
        <ecNumber evidence="2">3.1.3.41</ecNumber>
    </recommendedName>
</protein>
<reference evidence="6 7" key="1">
    <citation type="journal article" date="2007" name="Nat. Biotechnol.">
        <title>Genome sequence of the lignocellulose-bioconverting and xylose-fermenting yeast Pichia stipitis.</title>
        <authorList>
            <person name="Jeffries T.W."/>
            <person name="Grigoriev I.V."/>
            <person name="Grimwood J."/>
            <person name="Laplaza J.M."/>
            <person name="Aerts A."/>
            <person name="Salamov A."/>
            <person name="Schmutz J."/>
            <person name="Lindquist E."/>
            <person name="Dehal P."/>
            <person name="Shapiro H."/>
            <person name="Jin Y.S."/>
            <person name="Passoth V."/>
            <person name="Richardson P.M."/>
        </authorList>
    </citation>
    <scope>NUCLEOTIDE SEQUENCE [LARGE SCALE GENOMIC DNA]</scope>
    <source>
        <strain evidence="7">ATCC 58785 / CBS 6054 / NBRC 10063 / NRRL Y-11545</strain>
    </source>
</reference>
<keyword evidence="5" id="KW-0479">Metal-binding</keyword>
<keyword evidence="5" id="KW-0460">Magnesium</keyword>
<evidence type="ECO:0000256" key="2">
    <source>
        <dbReference type="PIRNR" id="PIRNR000915"/>
    </source>
</evidence>
<feature type="active site" description="Proton donor" evidence="3">
    <location>
        <position position="31"/>
    </location>
</feature>
<dbReference type="KEGG" id="pic:PICST_59523"/>
<dbReference type="GO" id="GO:0004721">
    <property type="term" value="F:phosphoprotein phosphatase activity"/>
    <property type="evidence" value="ECO:0007669"/>
    <property type="project" value="EnsemblFungi"/>
</dbReference>
<evidence type="ECO:0000256" key="1">
    <source>
        <dbReference type="ARBA" id="ARBA00022801"/>
    </source>
</evidence>
<feature type="binding site" evidence="5">
    <location>
        <position position="29"/>
    </location>
    <ligand>
        <name>Mg(2+)</name>
        <dbReference type="ChEBI" id="CHEBI:18420"/>
    </ligand>
</feature>
<dbReference type="GO" id="GO:0046872">
    <property type="term" value="F:metal ion binding"/>
    <property type="evidence" value="ECO:0007669"/>
    <property type="project" value="UniProtKB-KW"/>
</dbReference>
<dbReference type="InParanoid" id="A3LSX4"/>
<dbReference type="PANTHER" id="PTHR19288">
    <property type="entry name" value="4-NITROPHENYLPHOSPHATASE-RELATED"/>
    <property type="match status" value="1"/>
</dbReference>
<dbReference type="GeneID" id="4838395"/>
<feature type="active site" description="Nucleophile" evidence="3">
    <location>
        <position position="29"/>
    </location>
</feature>
<dbReference type="eggNOG" id="KOG2882">
    <property type="taxonomic scope" value="Eukaryota"/>
</dbReference>
<dbReference type="EC" id="3.1.3.41" evidence="2"/>
<dbReference type="Gene3D" id="3.40.50.1000">
    <property type="entry name" value="HAD superfamily/HAD-like"/>
    <property type="match status" value="2"/>
</dbReference>
<evidence type="ECO:0000313" key="6">
    <source>
        <dbReference type="EMBL" id="ABN66309.2"/>
    </source>
</evidence>
<accession>A3LSX4</accession>
<feature type="binding site" evidence="5">
    <location>
        <position position="253"/>
    </location>
    <ligand>
        <name>Mg(2+)</name>
        <dbReference type="ChEBI" id="CHEBI:18420"/>
    </ligand>
</feature>
<dbReference type="NCBIfam" id="TIGR01452">
    <property type="entry name" value="PGP_euk"/>
    <property type="match status" value="1"/>
</dbReference>
<name>A3LSX4_PICST</name>
<evidence type="ECO:0000256" key="5">
    <source>
        <dbReference type="PIRSR" id="PIRSR000915-3"/>
    </source>
</evidence>
<dbReference type="GO" id="GO:0004035">
    <property type="term" value="F:alkaline phosphatase activity"/>
    <property type="evidence" value="ECO:0007669"/>
    <property type="project" value="EnsemblFungi"/>
</dbReference>
<gene>
    <name evidence="6" type="primary">PHO14</name>
    <name evidence="6" type="ORF">PICST_59523</name>
</gene>
<sequence length="320" mass="35727">MTVKKNPLLIHRREHAEALLEKYDNFLFDCDGVIWLDEKIIEGVKDTLEFLKKNGKKFAFVTNNSSKSRQEYLAKFSSLGIQGVTKDHIFPTCYAAVQALESDLQVPKKSKIWVLGDSGIEDELEEAGYIPVGGTDARLNQAFRADHEFLTVDPEVQAVVVGSTKEFNYMRIASTLQYLLWKNKTIPFIGCNIDRSYPGPNGLILPAGGSVVNYMQYTADRDFINVGKPSKVFLEAILAKNGFDRSRTLMVGDTLYTDIKFGNDGQLGEGCGSLLVLTGGTTPEYLHQFLQNPNHYDEGESMIPSYVIRSLGDFVDIIQS</sequence>
<evidence type="ECO:0000256" key="4">
    <source>
        <dbReference type="PIRSR" id="PIRSR000915-2"/>
    </source>
</evidence>
<dbReference type="InterPro" id="IPR036412">
    <property type="entry name" value="HAD-like_sf"/>
</dbReference>
<dbReference type="PANTHER" id="PTHR19288:SF46">
    <property type="entry name" value="HALOACID DEHALOGENASE-LIKE HYDROLASE DOMAIN-CONTAINING PROTEIN 2"/>
    <property type="match status" value="1"/>
</dbReference>
<dbReference type="Pfam" id="PF13344">
    <property type="entry name" value="Hydrolase_6"/>
    <property type="match status" value="1"/>
</dbReference>
<dbReference type="InterPro" id="IPR006349">
    <property type="entry name" value="PGP_euk"/>
</dbReference>
<dbReference type="HOGENOM" id="CLU_043473_0_0_1"/>
<dbReference type="Proteomes" id="UP000002258">
    <property type="component" value="Chromosome 4"/>
</dbReference>
<comment type="cofactor">
    <cofactor evidence="5">
        <name>Mg(2+)</name>
        <dbReference type="ChEBI" id="CHEBI:18420"/>
    </cofactor>
    <text evidence="5">Divalent metal ions. Mg(2+) is the most effective.</text>
</comment>
<dbReference type="GO" id="GO:0005737">
    <property type="term" value="C:cytoplasm"/>
    <property type="evidence" value="ECO:0007669"/>
    <property type="project" value="TreeGrafter"/>
</dbReference>
<dbReference type="RefSeq" id="XP_001384338.2">
    <property type="nucleotide sequence ID" value="XM_001384301.1"/>
</dbReference>
<feature type="binding site" evidence="5">
    <location>
        <position position="31"/>
    </location>
    <ligand>
        <name>Mg(2+)</name>
        <dbReference type="ChEBI" id="CHEBI:18420"/>
    </ligand>
</feature>
<dbReference type="GO" id="GO:0005975">
    <property type="term" value="P:carbohydrate metabolic process"/>
    <property type="evidence" value="ECO:0007669"/>
    <property type="project" value="EnsemblFungi"/>
</dbReference>
<dbReference type="Pfam" id="PF13242">
    <property type="entry name" value="Hydrolase_like"/>
    <property type="match status" value="1"/>
</dbReference>
<proteinExistence type="predicted"/>
<feature type="binding site" evidence="4">
    <location>
        <position position="228"/>
    </location>
    <ligand>
        <name>substrate</name>
    </ligand>
</feature>
<dbReference type="InterPro" id="IPR006357">
    <property type="entry name" value="HAD-SF_hydro_IIA"/>
</dbReference>
<dbReference type="GO" id="GO:0008967">
    <property type="term" value="F:phosphoglycolate phosphatase activity"/>
    <property type="evidence" value="ECO:0007669"/>
    <property type="project" value="EnsemblFungi"/>
</dbReference>
<dbReference type="OMA" id="WHPAQSI"/>